<reference evidence="2 3" key="1">
    <citation type="journal article" date="2018" name="Science">
        <title>The opium poppy genome and morphinan production.</title>
        <authorList>
            <person name="Guo L."/>
            <person name="Winzer T."/>
            <person name="Yang X."/>
            <person name="Li Y."/>
            <person name="Ning Z."/>
            <person name="He Z."/>
            <person name="Teodor R."/>
            <person name="Lu Y."/>
            <person name="Bowser T.A."/>
            <person name="Graham I.A."/>
            <person name="Ye K."/>
        </authorList>
    </citation>
    <scope>NUCLEOTIDE SEQUENCE [LARGE SCALE GENOMIC DNA]</scope>
    <source>
        <strain evidence="3">cv. HN1</strain>
        <tissue evidence="2">Leaves</tissue>
    </source>
</reference>
<protein>
    <recommendedName>
        <fullName evidence="4">DUF538 domain-containing protein</fullName>
    </recommendedName>
</protein>
<sequence>MDFDFRRSPRSVIAILCLFLYLITPSNGEEYGIGEDEDYGPGEEVTGVRDDKPSAYEILEDFDFPIGLLPKGVTGYTLDKQTGKFSASMKKTCSFSLEGSYQLRYQSTIRGVISKDKLTNLEGVSVKILLFWVNIIEVVRKGDELEFSVGIASANFALDNFEIQPQCGCGLDCGDSVSNDGDQKAEIKQVRMSLRNPSFVDSS</sequence>
<dbReference type="AlphaFoldDB" id="A0A4Y7IZ50"/>
<dbReference type="Pfam" id="PF04398">
    <property type="entry name" value="DUF538"/>
    <property type="match status" value="1"/>
</dbReference>
<organism evidence="2 3">
    <name type="scientific">Papaver somniferum</name>
    <name type="common">Opium poppy</name>
    <dbReference type="NCBI Taxonomy" id="3469"/>
    <lineage>
        <taxon>Eukaryota</taxon>
        <taxon>Viridiplantae</taxon>
        <taxon>Streptophyta</taxon>
        <taxon>Embryophyta</taxon>
        <taxon>Tracheophyta</taxon>
        <taxon>Spermatophyta</taxon>
        <taxon>Magnoliopsida</taxon>
        <taxon>Ranunculales</taxon>
        <taxon>Papaveraceae</taxon>
        <taxon>Papaveroideae</taxon>
        <taxon>Papaver</taxon>
    </lineage>
</organism>
<keyword evidence="3" id="KW-1185">Reference proteome</keyword>
<evidence type="ECO:0000256" key="1">
    <source>
        <dbReference type="SAM" id="SignalP"/>
    </source>
</evidence>
<dbReference type="PANTHER" id="PTHR31676:SF76">
    <property type="entry name" value="OS05G0362300 PROTEIN"/>
    <property type="match status" value="1"/>
</dbReference>
<dbReference type="Gene3D" id="2.30.240.10">
    <property type="entry name" value="At5g01610-like"/>
    <property type="match status" value="1"/>
</dbReference>
<dbReference type="OrthoDB" id="1873537at2759"/>
<dbReference type="Gramene" id="RZC53070">
    <property type="protein sequence ID" value="RZC53070"/>
    <property type="gene ID" value="C5167_011934"/>
</dbReference>
<dbReference type="EMBL" id="CM010717">
    <property type="protein sequence ID" value="RZC53070.1"/>
    <property type="molecule type" value="Genomic_DNA"/>
</dbReference>
<evidence type="ECO:0008006" key="4">
    <source>
        <dbReference type="Google" id="ProtNLM"/>
    </source>
</evidence>
<proteinExistence type="predicted"/>
<dbReference type="OMA" id="VSVKMWI"/>
<feature type="chain" id="PRO_5021366064" description="DUF538 domain-containing protein" evidence="1">
    <location>
        <begin position="29"/>
        <end position="203"/>
    </location>
</feature>
<dbReference type="InterPro" id="IPR036758">
    <property type="entry name" value="At5g01610-like"/>
</dbReference>
<gene>
    <name evidence="2" type="ORF">C5167_011934</name>
</gene>
<feature type="signal peptide" evidence="1">
    <location>
        <begin position="1"/>
        <end position="28"/>
    </location>
</feature>
<dbReference type="SUPFAM" id="SSF141562">
    <property type="entry name" value="At5g01610-like"/>
    <property type="match status" value="1"/>
</dbReference>
<dbReference type="Proteomes" id="UP000316621">
    <property type="component" value="Chromosome 3"/>
</dbReference>
<keyword evidence="1" id="KW-0732">Signal</keyword>
<name>A0A4Y7IZ50_PAPSO</name>
<dbReference type="InterPro" id="IPR007493">
    <property type="entry name" value="DUF538"/>
</dbReference>
<dbReference type="STRING" id="3469.A0A4Y7IZ50"/>
<evidence type="ECO:0000313" key="2">
    <source>
        <dbReference type="EMBL" id="RZC53070.1"/>
    </source>
</evidence>
<accession>A0A4Y7IZ50</accession>
<dbReference type="PANTHER" id="PTHR31676">
    <property type="entry name" value="T31J12.3 PROTEIN-RELATED"/>
    <property type="match status" value="1"/>
</dbReference>
<evidence type="ECO:0000313" key="3">
    <source>
        <dbReference type="Proteomes" id="UP000316621"/>
    </source>
</evidence>